<name>A0A518AVI9_9BACT</name>
<dbReference type="UniPathway" id="UPA00031">
    <property type="reaction ID" value="UER00008"/>
</dbReference>
<evidence type="ECO:0000256" key="6">
    <source>
        <dbReference type="ARBA" id="ARBA00008299"/>
    </source>
</evidence>
<evidence type="ECO:0000256" key="10">
    <source>
        <dbReference type="ARBA" id="ARBA00023102"/>
    </source>
</evidence>
<dbReference type="Proteomes" id="UP000315750">
    <property type="component" value="Chromosome"/>
</dbReference>
<comment type="function">
    <text evidence="11">Catalyzes the hydrolysis of the adenine ring of phosphoribosyl-AMP.</text>
</comment>
<dbReference type="Gene3D" id="3.10.20.810">
    <property type="entry name" value="Phosphoribosyl-AMP cyclohydrolase"/>
    <property type="match status" value="1"/>
</dbReference>
<evidence type="ECO:0000256" key="8">
    <source>
        <dbReference type="ARBA" id="ARBA00022605"/>
    </source>
</evidence>
<dbReference type="OrthoDB" id="9795769at2"/>
<evidence type="ECO:0000256" key="11">
    <source>
        <dbReference type="HAMAP-Rule" id="MF_01021"/>
    </source>
</evidence>
<evidence type="ECO:0000256" key="3">
    <source>
        <dbReference type="ARBA" id="ARBA00005169"/>
    </source>
</evidence>
<comment type="cofactor">
    <cofactor evidence="11">
        <name>Mg(2+)</name>
        <dbReference type="ChEBI" id="CHEBI:18420"/>
    </cofactor>
    <text evidence="11">Binds 1 Mg(2+) ion per subunit.</text>
</comment>
<comment type="cofactor">
    <cofactor evidence="11">
        <name>Zn(2+)</name>
        <dbReference type="ChEBI" id="CHEBI:29105"/>
    </cofactor>
    <text evidence="11">Binds 1 zinc ion per subunit.</text>
</comment>
<comment type="subunit">
    <text evidence="11">Homodimer.</text>
</comment>
<dbReference type="GO" id="GO:0005737">
    <property type="term" value="C:cytoplasm"/>
    <property type="evidence" value="ECO:0007669"/>
    <property type="project" value="UniProtKB-SubCell"/>
</dbReference>
<comment type="catalytic activity">
    <reaction evidence="2">
        <text>1-(5-phospho-beta-D-ribosyl)-ATP + H2O = 1-(5-phospho-beta-D-ribosyl)-5'-AMP + diphosphate + H(+)</text>
        <dbReference type="Rhea" id="RHEA:22828"/>
        <dbReference type="ChEBI" id="CHEBI:15377"/>
        <dbReference type="ChEBI" id="CHEBI:15378"/>
        <dbReference type="ChEBI" id="CHEBI:33019"/>
        <dbReference type="ChEBI" id="CHEBI:59457"/>
        <dbReference type="ChEBI" id="CHEBI:73183"/>
        <dbReference type="EC" id="3.6.1.31"/>
    </reaction>
</comment>
<keyword evidence="10 11" id="KW-0368">Histidine biosynthesis</keyword>
<feature type="binding site" evidence="11">
    <location>
        <position position="102"/>
    </location>
    <ligand>
        <name>Zn(2+)</name>
        <dbReference type="ChEBI" id="CHEBI:29105"/>
        <note>ligand shared between dimeric partners</note>
    </ligand>
</feature>
<dbReference type="HAMAP" id="MF_01021">
    <property type="entry name" value="HisI"/>
    <property type="match status" value="1"/>
</dbReference>
<dbReference type="RefSeq" id="WP_145251091.1">
    <property type="nucleotide sequence ID" value="NZ_CP036278.1"/>
</dbReference>
<dbReference type="EC" id="3.5.4.19" evidence="11"/>
<dbReference type="InterPro" id="IPR002496">
    <property type="entry name" value="PRib_AMP_CycHydrolase_dom"/>
</dbReference>
<dbReference type="EMBL" id="CP036278">
    <property type="protein sequence ID" value="QDU58722.1"/>
    <property type="molecule type" value="Genomic_DNA"/>
</dbReference>
<evidence type="ECO:0000256" key="7">
    <source>
        <dbReference type="ARBA" id="ARBA00022490"/>
    </source>
</evidence>
<dbReference type="KEGG" id="amuc:Pan181_49620"/>
<evidence type="ECO:0000259" key="12">
    <source>
        <dbReference type="Pfam" id="PF01502"/>
    </source>
</evidence>
<comment type="pathway">
    <text evidence="4">Amino-acid biosynthesis; L-histidine biosynthesis; L-histidine from 5-phospho-alpha-D-ribose 1-diphosphate: step 2/9.</text>
</comment>
<feature type="domain" description="Phosphoribosyl-AMP cyclohydrolase" evidence="12">
    <location>
        <begin position="30"/>
        <end position="104"/>
    </location>
</feature>
<keyword evidence="14" id="KW-1185">Reference proteome</keyword>
<organism evidence="13 14">
    <name type="scientific">Aeoliella mucimassa</name>
    <dbReference type="NCBI Taxonomy" id="2527972"/>
    <lineage>
        <taxon>Bacteria</taxon>
        <taxon>Pseudomonadati</taxon>
        <taxon>Planctomycetota</taxon>
        <taxon>Planctomycetia</taxon>
        <taxon>Pirellulales</taxon>
        <taxon>Lacipirellulaceae</taxon>
        <taxon>Aeoliella</taxon>
    </lineage>
</organism>
<feature type="binding site" evidence="11">
    <location>
        <position position="79"/>
    </location>
    <ligand>
        <name>Mg(2+)</name>
        <dbReference type="ChEBI" id="CHEBI:18420"/>
    </ligand>
</feature>
<evidence type="ECO:0000256" key="1">
    <source>
        <dbReference type="ARBA" id="ARBA00000024"/>
    </source>
</evidence>
<sequence>MSEPLEPDFDKCDGLVPVIVQETGTGLVLMMAYMNQQAYDETRTTGRAVYYSRSRQSLWRKGETSGNVQLVKRIAIDCDRDTLLIEVDQQGGAACHEGYPSCFFREITPDGPKIVGERVFDPRDVYGKQ</sequence>
<comment type="pathway">
    <text evidence="3 11">Amino-acid biosynthesis; L-histidine biosynthesis; L-histidine from 5-phospho-alpha-D-ribose 1-diphosphate: step 3/9.</text>
</comment>
<comment type="subcellular location">
    <subcellularLocation>
        <location evidence="11">Cytoplasm</location>
    </subcellularLocation>
</comment>
<keyword evidence="11" id="KW-0479">Metal-binding</keyword>
<comment type="similarity">
    <text evidence="6">In the N-terminal section; belongs to the PRA-CH family.</text>
</comment>
<keyword evidence="7 11" id="KW-0963">Cytoplasm</keyword>
<feature type="binding site" evidence="11">
    <location>
        <position position="95"/>
    </location>
    <ligand>
        <name>Zn(2+)</name>
        <dbReference type="ChEBI" id="CHEBI:29105"/>
        <note>ligand shared between dimeric partners</note>
    </ligand>
</feature>
<dbReference type="InterPro" id="IPR038019">
    <property type="entry name" value="PRib_AMP_CycHydrolase_sf"/>
</dbReference>
<protein>
    <recommendedName>
        <fullName evidence="11">Phosphoribosyl-AMP cyclohydrolase</fullName>
        <shortName evidence="11">PRA-CH</shortName>
        <ecNumber evidence="11">3.5.4.19</ecNumber>
    </recommendedName>
</protein>
<dbReference type="PANTHER" id="PTHR42945:SF1">
    <property type="entry name" value="HISTIDINE BIOSYNTHESIS BIFUNCTIONAL PROTEIN HIS7"/>
    <property type="match status" value="1"/>
</dbReference>
<dbReference type="AlphaFoldDB" id="A0A518AVI9"/>
<feature type="binding site" evidence="11">
    <location>
        <position position="78"/>
    </location>
    <ligand>
        <name>Zn(2+)</name>
        <dbReference type="ChEBI" id="CHEBI:29105"/>
        <note>ligand shared between dimeric partners</note>
    </ligand>
</feature>
<evidence type="ECO:0000256" key="9">
    <source>
        <dbReference type="ARBA" id="ARBA00022801"/>
    </source>
</evidence>
<dbReference type="NCBIfam" id="NF000768">
    <property type="entry name" value="PRK00051.1"/>
    <property type="match status" value="1"/>
</dbReference>
<dbReference type="GO" id="GO:0000105">
    <property type="term" value="P:L-histidine biosynthetic process"/>
    <property type="evidence" value="ECO:0007669"/>
    <property type="project" value="UniProtKB-UniRule"/>
</dbReference>
<evidence type="ECO:0000313" key="13">
    <source>
        <dbReference type="EMBL" id="QDU58722.1"/>
    </source>
</evidence>
<proteinExistence type="inferred from homology"/>
<gene>
    <name evidence="11" type="primary">hisI</name>
    <name evidence="13" type="ORF">Pan181_49620</name>
</gene>
<dbReference type="SUPFAM" id="SSF141734">
    <property type="entry name" value="HisI-like"/>
    <property type="match status" value="1"/>
</dbReference>
<keyword evidence="8 11" id="KW-0028">Amino-acid biosynthesis</keyword>
<comment type="similarity">
    <text evidence="5">In the C-terminal section; belongs to the PRA-PH family.</text>
</comment>
<dbReference type="GO" id="GO:0004635">
    <property type="term" value="F:phosphoribosyl-AMP cyclohydrolase activity"/>
    <property type="evidence" value="ECO:0007669"/>
    <property type="project" value="UniProtKB-UniRule"/>
</dbReference>
<dbReference type="FunFam" id="3.10.20.810:FF:000001">
    <property type="entry name" value="Histidine biosynthesis bifunctional protein HisIE"/>
    <property type="match status" value="1"/>
</dbReference>
<dbReference type="PANTHER" id="PTHR42945">
    <property type="entry name" value="HISTIDINE BIOSYNTHESIS BIFUNCTIONAL PROTEIN"/>
    <property type="match status" value="1"/>
</dbReference>
<comment type="similarity">
    <text evidence="11">Belongs to the PRA-CH family.</text>
</comment>
<evidence type="ECO:0000256" key="5">
    <source>
        <dbReference type="ARBA" id="ARBA00007731"/>
    </source>
</evidence>
<keyword evidence="11" id="KW-0460">Magnesium</keyword>
<accession>A0A518AVI9</accession>
<keyword evidence="9 11" id="KW-0378">Hydrolase</keyword>
<dbReference type="GO" id="GO:0000287">
    <property type="term" value="F:magnesium ion binding"/>
    <property type="evidence" value="ECO:0007669"/>
    <property type="project" value="UniProtKB-UniRule"/>
</dbReference>
<keyword evidence="11" id="KW-0862">Zinc</keyword>
<evidence type="ECO:0000313" key="14">
    <source>
        <dbReference type="Proteomes" id="UP000315750"/>
    </source>
</evidence>
<dbReference type="InterPro" id="IPR026660">
    <property type="entry name" value="PRA-CH"/>
</dbReference>
<feature type="binding site" evidence="11">
    <location>
        <position position="77"/>
    </location>
    <ligand>
        <name>Mg(2+)</name>
        <dbReference type="ChEBI" id="CHEBI:18420"/>
    </ligand>
</feature>
<dbReference type="GO" id="GO:0004636">
    <property type="term" value="F:phosphoribosyl-ATP diphosphatase activity"/>
    <property type="evidence" value="ECO:0007669"/>
    <property type="project" value="UniProtKB-EC"/>
</dbReference>
<dbReference type="GO" id="GO:0008270">
    <property type="term" value="F:zinc ion binding"/>
    <property type="evidence" value="ECO:0007669"/>
    <property type="project" value="UniProtKB-UniRule"/>
</dbReference>
<reference evidence="13 14" key="1">
    <citation type="submission" date="2019-02" db="EMBL/GenBank/DDBJ databases">
        <title>Deep-cultivation of Planctomycetes and their phenomic and genomic characterization uncovers novel biology.</title>
        <authorList>
            <person name="Wiegand S."/>
            <person name="Jogler M."/>
            <person name="Boedeker C."/>
            <person name="Pinto D."/>
            <person name="Vollmers J."/>
            <person name="Rivas-Marin E."/>
            <person name="Kohn T."/>
            <person name="Peeters S.H."/>
            <person name="Heuer A."/>
            <person name="Rast P."/>
            <person name="Oberbeckmann S."/>
            <person name="Bunk B."/>
            <person name="Jeske O."/>
            <person name="Meyerdierks A."/>
            <person name="Storesund J.E."/>
            <person name="Kallscheuer N."/>
            <person name="Luecker S."/>
            <person name="Lage O.M."/>
            <person name="Pohl T."/>
            <person name="Merkel B.J."/>
            <person name="Hornburger P."/>
            <person name="Mueller R.-W."/>
            <person name="Bruemmer F."/>
            <person name="Labrenz M."/>
            <person name="Spormann A.M."/>
            <person name="Op den Camp H."/>
            <person name="Overmann J."/>
            <person name="Amann R."/>
            <person name="Jetten M.S.M."/>
            <person name="Mascher T."/>
            <person name="Medema M.H."/>
            <person name="Devos D.P."/>
            <person name="Kaster A.-K."/>
            <person name="Ovreas L."/>
            <person name="Rohde M."/>
            <person name="Galperin M.Y."/>
            <person name="Jogler C."/>
        </authorList>
    </citation>
    <scope>NUCLEOTIDE SEQUENCE [LARGE SCALE GENOMIC DNA]</scope>
    <source>
        <strain evidence="13 14">Pan181</strain>
    </source>
</reference>
<evidence type="ECO:0000256" key="4">
    <source>
        <dbReference type="ARBA" id="ARBA00005204"/>
    </source>
</evidence>
<evidence type="ECO:0000256" key="2">
    <source>
        <dbReference type="ARBA" id="ARBA00001460"/>
    </source>
</evidence>
<dbReference type="Pfam" id="PF01502">
    <property type="entry name" value="PRA-CH"/>
    <property type="match status" value="1"/>
</dbReference>
<comment type="catalytic activity">
    <reaction evidence="1 11">
        <text>1-(5-phospho-beta-D-ribosyl)-5'-AMP + H2O = 1-(5-phospho-beta-D-ribosyl)-5-[(5-phospho-beta-D-ribosylamino)methylideneamino]imidazole-4-carboxamide</text>
        <dbReference type="Rhea" id="RHEA:20049"/>
        <dbReference type="ChEBI" id="CHEBI:15377"/>
        <dbReference type="ChEBI" id="CHEBI:58435"/>
        <dbReference type="ChEBI" id="CHEBI:59457"/>
        <dbReference type="EC" id="3.5.4.19"/>
    </reaction>
</comment>
<feature type="binding site" evidence="11">
    <location>
        <position position="81"/>
    </location>
    <ligand>
        <name>Mg(2+)</name>
        <dbReference type="ChEBI" id="CHEBI:18420"/>
    </ligand>
</feature>